<keyword evidence="5" id="KW-0472">Membrane</keyword>
<evidence type="ECO:0000256" key="2">
    <source>
        <dbReference type="ARBA" id="ARBA00022656"/>
    </source>
</evidence>
<dbReference type="Gene3D" id="4.10.75.10">
    <property type="entry name" value="Elafin-like"/>
    <property type="match status" value="1"/>
</dbReference>
<keyword evidence="2" id="KW-0800">Toxin</keyword>
<dbReference type="SUPFAM" id="SSF57256">
    <property type="entry name" value="Elafin-like"/>
    <property type="match status" value="1"/>
</dbReference>
<dbReference type="EMBL" id="BMAW01032666">
    <property type="protein sequence ID" value="GFU26688.1"/>
    <property type="molecule type" value="Genomic_DNA"/>
</dbReference>
<dbReference type="PROSITE" id="PS51390">
    <property type="entry name" value="WAP"/>
    <property type="match status" value="1"/>
</dbReference>
<dbReference type="InterPro" id="IPR036645">
    <property type="entry name" value="Elafin-like_sf"/>
</dbReference>
<dbReference type="GO" id="GO:0030414">
    <property type="term" value="F:peptidase inhibitor activity"/>
    <property type="evidence" value="ECO:0007669"/>
    <property type="project" value="InterPro"/>
</dbReference>
<comment type="function">
    <text evidence="1">Has antibacterial activity.</text>
</comment>
<feature type="region of interest" description="Disordered" evidence="4">
    <location>
        <begin position="92"/>
        <end position="111"/>
    </location>
</feature>
<dbReference type="GO" id="GO:0090729">
    <property type="term" value="F:toxin activity"/>
    <property type="evidence" value="ECO:0007669"/>
    <property type="project" value="UniProtKB-KW"/>
</dbReference>
<evidence type="ECO:0000256" key="1">
    <source>
        <dbReference type="ARBA" id="ARBA00002878"/>
    </source>
</evidence>
<comment type="caution">
    <text evidence="7">The sequence shown here is derived from an EMBL/GenBank/DDBJ whole genome shotgun (WGS) entry which is preliminary data.</text>
</comment>
<accession>A0A8X6QMC6</accession>
<sequence>MDSLITGFLEDKLNMFHMNQDTLQTYEMKPIAVVLLMLVVISVIQAKKKYCPKKSSAICVRASNKCCDDCDCDGDMICCQENCGNTCHKPVAKKTDGEKVKPSSTCSIDPK</sequence>
<keyword evidence="3" id="KW-0732">Signal</keyword>
<evidence type="ECO:0000313" key="8">
    <source>
        <dbReference type="Proteomes" id="UP000887013"/>
    </source>
</evidence>
<dbReference type="Proteomes" id="UP000887013">
    <property type="component" value="Unassembled WGS sequence"/>
</dbReference>
<evidence type="ECO:0000259" key="6">
    <source>
        <dbReference type="PROSITE" id="PS51390"/>
    </source>
</evidence>
<organism evidence="7 8">
    <name type="scientific">Nephila pilipes</name>
    <name type="common">Giant wood spider</name>
    <name type="synonym">Nephila maculata</name>
    <dbReference type="NCBI Taxonomy" id="299642"/>
    <lineage>
        <taxon>Eukaryota</taxon>
        <taxon>Metazoa</taxon>
        <taxon>Ecdysozoa</taxon>
        <taxon>Arthropoda</taxon>
        <taxon>Chelicerata</taxon>
        <taxon>Arachnida</taxon>
        <taxon>Araneae</taxon>
        <taxon>Araneomorphae</taxon>
        <taxon>Entelegynae</taxon>
        <taxon>Araneoidea</taxon>
        <taxon>Nephilidae</taxon>
        <taxon>Nephila</taxon>
    </lineage>
</organism>
<dbReference type="AlphaFoldDB" id="A0A8X6QMC6"/>
<protein>
    <recommendedName>
        <fullName evidence="6">WAP domain-containing protein</fullName>
    </recommendedName>
</protein>
<gene>
    <name evidence="7" type="ORF">NPIL_628941</name>
</gene>
<evidence type="ECO:0000256" key="5">
    <source>
        <dbReference type="SAM" id="Phobius"/>
    </source>
</evidence>
<evidence type="ECO:0000256" key="4">
    <source>
        <dbReference type="SAM" id="MobiDB-lite"/>
    </source>
</evidence>
<dbReference type="GO" id="GO:0005576">
    <property type="term" value="C:extracellular region"/>
    <property type="evidence" value="ECO:0007669"/>
    <property type="project" value="InterPro"/>
</dbReference>
<keyword evidence="5" id="KW-0812">Transmembrane</keyword>
<name>A0A8X6QMC6_NEPPI</name>
<feature type="compositionally biased region" description="Polar residues" evidence="4">
    <location>
        <begin position="102"/>
        <end position="111"/>
    </location>
</feature>
<evidence type="ECO:0000256" key="3">
    <source>
        <dbReference type="ARBA" id="ARBA00022729"/>
    </source>
</evidence>
<feature type="domain" description="WAP" evidence="6">
    <location>
        <begin position="44"/>
        <end position="91"/>
    </location>
</feature>
<keyword evidence="8" id="KW-1185">Reference proteome</keyword>
<reference evidence="7" key="1">
    <citation type="submission" date="2020-08" db="EMBL/GenBank/DDBJ databases">
        <title>Multicomponent nature underlies the extraordinary mechanical properties of spider dragline silk.</title>
        <authorList>
            <person name="Kono N."/>
            <person name="Nakamura H."/>
            <person name="Mori M."/>
            <person name="Yoshida Y."/>
            <person name="Ohtoshi R."/>
            <person name="Malay A.D."/>
            <person name="Moran D.A.P."/>
            <person name="Tomita M."/>
            <person name="Numata K."/>
            <person name="Arakawa K."/>
        </authorList>
    </citation>
    <scope>NUCLEOTIDE SEQUENCE</scope>
</reference>
<proteinExistence type="predicted"/>
<keyword evidence="5" id="KW-1133">Transmembrane helix</keyword>
<evidence type="ECO:0000313" key="7">
    <source>
        <dbReference type="EMBL" id="GFU26688.1"/>
    </source>
</evidence>
<dbReference type="InterPro" id="IPR008197">
    <property type="entry name" value="WAP_dom"/>
</dbReference>
<feature type="transmembrane region" description="Helical" evidence="5">
    <location>
        <begin position="28"/>
        <end position="46"/>
    </location>
</feature>